<sequence>MPETVIITGGTGYVGQHIIGQLLANGYTVVAIVRSPVTRLNLIKQFDSPFLLSEVVDQLDKPKSIDFVLKVHHEATVFIAAATVTKFDAQDQEKEVLNPGLAIIENTLESIKHHGKQIKRVILTSSGVTMTGIENANGLGAKYSDDDWSPLTFEDGKKDGWSAYFVSKKINEQLAWKFMEEKKPHFDLVSINPTLCLGPTEFRNEVSLDQLPSTTSIVGSLLKLHKDSYVPELACGAIDVRDVARVHVAVINNPKAAGQRLLLEAYKATNPNILYDIRKNFPELDAKLPDLAPSPESEVKAPNDARTREILGIEQYEYTLEQSVVDLVKQILK</sequence>
<dbReference type="Pfam" id="PF01370">
    <property type="entry name" value="Epimerase"/>
    <property type="match status" value="1"/>
</dbReference>
<dbReference type="Gene3D" id="3.40.50.720">
    <property type="entry name" value="NAD(P)-binding Rossmann-like Domain"/>
    <property type="match status" value="1"/>
</dbReference>
<dbReference type="InterPro" id="IPR050425">
    <property type="entry name" value="NAD(P)_dehydrat-like"/>
</dbReference>
<accession>A0ABP0ZUH4</accession>
<dbReference type="InterPro" id="IPR001509">
    <property type="entry name" value="Epimerase_deHydtase"/>
</dbReference>
<gene>
    <name evidence="4" type="ORF">LODBEIA_P57780</name>
</gene>
<dbReference type="RefSeq" id="XP_066832716.1">
    <property type="nucleotide sequence ID" value="XM_066976147.1"/>
</dbReference>
<comment type="similarity">
    <text evidence="2">Belongs to the NAD(P)-dependent epimerase/dehydratase family. Dihydroflavonol-4-reductase subfamily.</text>
</comment>
<evidence type="ECO:0000313" key="5">
    <source>
        <dbReference type="Proteomes" id="UP001497383"/>
    </source>
</evidence>
<dbReference type="PANTHER" id="PTHR10366:SF564">
    <property type="entry name" value="STEROL-4-ALPHA-CARBOXYLATE 3-DEHYDROGENASE, DECARBOXYLATING"/>
    <property type="match status" value="1"/>
</dbReference>
<dbReference type="GeneID" id="92210974"/>
<keyword evidence="1" id="KW-0560">Oxidoreductase</keyword>
<protein>
    <recommendedName>
        <fullName evidence="3">NAD-dependent epimerase/dehydratase domain-containing protein</fullName>
    </recommendedName>
</protein>
<keyword evidence="5" id="KW-1185">Reference proteome</keyword>
<proteinExistence type="inferred from homology"/>
<reference evidence="4 5" key="1">
    <citation type="submission" date="2024-03" db="EMBL/GenBank/DDBJ databases">
        <authorList>
            <person name="Brejova B."/>
        </authorList>
    </citation>
    <scope>NUCLEOTIDE SEQUENCE [LARGE SCALE GENOMIC DNA]</scope>
    <source>
        <strain evidence="4 5">CBS 14171</strain>
    </source>
</reference>
<evidence type="ECO:0000313" key="4">
    <source>
        <dbReference type="EMBL" id="CAK9441950.1"/>
    </source>
</evidence>
<dbReference type="SUPFAM" id="SSF51735">
    <property type="entry name" value="NAD(P)-binding Rossmann-fold domains"/>
    <property type="match status" value="1"/>
</dbReference>
<evidence type="ECO:0000256" key="1">
    <source>
        <dbReference type="ARBA" id="ARBA00023002"/>
    </source>
</evidence>
<feature type="domain" description="NAD-dependent epimerase/dehydratase" evidence="3">
    <location>
        <begin position="5"/>
        <end position="257"/>
    </location>
</feature>
<name>A0ABP0ZUH4_9ASCO</name>
<dbReference type="Proteomes" id="UP001497383">
    <property type="component" value="Chromosome 8"/>
</dbReference>
<dbReference type="EMBL" id="OZ022412">
    <property type="protein sequence ID" value="CAK9441950.1"/>
    <property type="molecule type" value="Genomic_DNA"/>
</dbReference>
<dbReference type="PANTHER" id="PTHR10366">
    <property type="entry name" value="NAD DEPENDENT EPIMERASE/DEHYDRATASE"/>
    <property type="match status" value="1"/>
</dbReference>
<organism evidence="4 5">
    <name type="scientific">Lodderomyces beijingensis</name>
    <dbReference type="NCBI Taxonomy" id="1775926"/>
    <lineage>
        <taxon>Eukaryota</taxon>
        <taxon>Fungi</taxon>
        <taxon>Dikarya</taxon>
        <taxon>Ascomycota</taxon>
        <taxon>Saccharomycotina</taxon>
        <taxon>Pichiomycetes</taxon>
        <taxon>Debaryomycetaceae</taxon>
        <taxon>Candida/Lodderomyces clade</taxon>
        <taxon>Lodderomyces</taxon>
    </lineage>
</organism>
<evidence type="ECO:0000259" key="3">
    <source>
        <dbReference type="Pfam" id="PF01370"/>
    </source>
</evidence>
<evidence type="ECO:0000256" key="2">
    <source>
        <dbReference type="ARBA" id="ARBA00023445"/>
    </source>
</evidence>
<dbReference type="InterPro" id="IPR036291">
    <property type="entry name" value="NAD(P)-bd_dom_sf"/>
</dbReference>